<keyword evidence="11" id="KW-0464">Manganese</keyword>
<evidence type="ECO:0000256" key="10">
    <source>
        <dbReference type="ARBA" id="ARBA00022912"/>
    </source>
</evidence>
<dbReference type="Gene3D" id="3.30.450.40">
    <property type="match status" value="1"/>
</dbReference>
<dbReference type="KEGG" id="scad:DN051_03200"/>
<feature type="domain" description="GAF" evidence="16">
    <location>
        <begin position="12"/>
        <end position="198"/>
    </location>
</feature>
<evidence type="ECO:0000256" key="13">
    <source>
        <dbReference type="ARBA" id="ARBA00056274"/>
    </source>
</evidence>
<gene>
    <name evidence="18" type="ORF">DN051_03200</name>
</gene>
<comment type="function">
    <text evidence="13">Primarily acts as an independent SigF regulator that is sensitive to the osmosensory signal, mediating the cross talk of PknD with the SigF regulon. Possesses both phosphatase and kinase activities. The kinase domain functions as a classic anti-sigma factor-like kinase to phosphorylate the anti-anti-sigma factor domain at the canonical regulatory site, and the phosphatase domain antagonizes this activity.</text>
</comment>
<accession>A0A2Z4IU72</accession>
<evidence type="ECO:0000256" key="1">
    <source>
        <dbReference type="ARBA" id="ARBA00013081"/>
    </source>
</evidence>
<keyword evidence="6" id="KW-0418">Kinase</keyword>
<dbReference type="InterPro" id="IPR029016">
    <property type="entry name" value="GAF-like_dom_sf"/>
</dbReference>
<dbReference type="Proteomes" id="UP000249616">
    <property type="component" value="Chromosome"/>
</dbReference>
<dbReference type="EMBL" id="CP030073">
    <property type="protein sequence ID" value="AWW35783.1"/>
    <property type="molecule type" value="Genomic_DNA"/>
</dbReference>
<keyword evidence="3" id="KW-0808">Transferase</keyword>
<dbReference type="GO" id="GO:0046872">
    <property type="term" value="F:metal ion binding"/>
    <property type="evidence" value="ECO:0007669"/>
    <property type="project" value="UniProtKB-KW"/>
</dbReference>
<evidence type="ECO:0000256" key="14">
    <source>
        <dbReference type="ARBA" id="ARBA00075117"/>
    </source>
</evidence>
<dbReference type="Pfam" id="PF01590">
    <property type="entry name" value="GAF"/>
    <property type="match status" value="1"/>
</dbReference>
<dbReference type="GO" id="GO:0005524">
    <property type="term" value="F:ATP binding"/>
    <property type="evidence" value="ECO:0007669"/>
    <property type="project" value="UniProtKB-KW"/>
</dbReference>
<name>A0A2Z4IU72_9ACTN</name>
<dbReference type="GO" id="GO:0004722">
    <property type="term" value="F:protein serine/threonine phosphatase activity"/>
    <property type="evidence" value="ECO:0007669"/>
    <property type="project" value="UniProtKB-EC"/>
</dbReference>
<evidence type="ECO:0000256" key="4">
    <source>
        <dbReference type="ARBA" id="ARBA00022723"/>
    </source>
</evidence>
<evidence type="ECO:0000256" key="11">
    <source>
        <dbReference type="ARBA" id="ARBA00023211"/>
    </source>
</evidence>
<evidence type="ECO:0000256" key="6">
    <source>
        <dbReference type="ARBA" id="ARBA00022777"/>
    </source>
</evidence>
<dbReference type="Pfam" id="PF07228">
    <property type="entry name" value="SpoIIE"/>
    <property type="match status" value="1"/>
</dbReference>
<keyword evidence="4" id="KW-0479">Metal-binding</keyword>
<keyword evidence="10" id="KW-0904">Protein phosphatase</keyword>
<evidence type="ECO:0000256" key="8">
    <source>
        <dbReference type="ARBA" id="ARBA00022840"/>
    </source>
</evidence>
<keyword evidence="9" id="KW-0460">Magnesium</keyword>
<evidence type="ECO:0000256" key="2">
    <source>
        <dbReference type="ARBA" id="ARBA00022553"/>
    </source>
</evidence>
<dbReference type="InterPro" id="IPR052016">
    <property type="entry name" value="Bact_Sigma-Reg"/>
</dbReference>
<proteinExistence type="predicted"/>
<keyword evidence="5" id="KW-0547">Nucleotide-binding</keyword>
<dbReference type="SMART" id="SM00065">
    <property type="entry name" value="GAF"/>
    <property type="match status" value="1"/>
</dbReference>
<evidence type="ECO:0000256" key="15">
    <source>
        <dbReference type="ARBA" id="ARBA00081350"/>
    </source>
</evidence>
<sequence length="440" mass="47110">MVDEEHVDGGSDVDGVLQAALQRLALLAEATDALSSTLDGTLALRRLCQVLLPQLGDWCAADLLDEHRRPRRVVVAHWERLPTSHLEGQLPPVPETSADPLARVLRGAGPLLVDPSAMTSMVDDSALHTEQVALFSRLGARSAVIAPLRARRQVLGALTLARTGEALALTENDLALVEDLAHRTALAVDNSRLYTSVQSTAEHLQRSLLPVLPDVTPLSVAARYVPARAAVEVGGDWYDCFPLPDGATALIIGDVTGHDLSAAVTMGQLRNMLRALVCDRLEPPGDILRRLDAIAHTLYGGHTATCIYAHLQPVPQPAPQGRWQLDIANAGHPPPLLVAHDGDTCYLDTHNGVLLGIDPHTPRPSRIHTLPPASTLLLYTDGLIERPGEDIDRGLARLREHAAALAREPLSTFCDELLAGLAGGSNDDIALLAVRLPPAR</sequence>
<evidence type="ECO:0000256" key="12">
    <source>
        <dbReference type="ARBA" id="ARBA00047761"/>
    </source>
</evidence>
<keyword evidence="2" id="KW-0597">Phosphoprotein</keyword>
<evidence type="ECO:0000259" key="17">
    <source>
        <dbReference type="SMART" id="SM00331"/>
    </source>
</evidence>
<dbReference type="EC" id="3.1.3.16" evidence="1"/>
<keyword evidence="7" id="KW-0378">Hydrolase</keyword>
<dbReference type="GO" id="GO:0003677">
    <property type="term" value="F:DNA binding"/>
    <property type="evidence" value="ECO:0007669"/>
    <property type="project" value="UniProtKB-KW"/>
</dbReference>
<dbReference type="Gene3D" id="3.60.40.10">
    <property type="entry name" value="PPM-type phosphatase domain"/>
    <property type="match status" value="1"/>
</dbReference>
<evidence type="ECO:0000256" key="9">
    <source>
        <dbReference type="ARBA" id="ARBA00022842"/>
    </source>
</evidence>
<dbReference type="FunFam" id="3.60.40.10:FF:000005">
    <property type="entry name" value="Serine/threonine protein phosphatase"/>
    <property type="match status" value="1"/>
</dbReference>
<dbReference type="GO" id="GO:0016301">
    <property type="term" value="F:kinase activity"/>
    <property type="evidence" value="ECO:0007669"/>
    <property type="project" value="UniProtKB-KW"/>
</dbReference>
<dbReference type="FunFam" id="3.30.450.40:FF:000035">
    <property type="entry name" value="PAS sensor protein"/>
    <property type="match status" value="1"/>
</dbReference>
<evidence type="ECO:0000256" key="5">
    <source>
        <dbReference type="ARBA" id="ARBA00022741"/>
    </source>
</evidence>
<evidence type="ECO:0000313" key="19">
    <source>
        <dbReference type="Proteomes" id="UP000249616"/>
    </source>
</evidence>
<dbReference type="RefSeq" id="WP_112437919.1">
    <property type="nucleotide sequence ID" value="NZ_CBDRHE010000025.1"/>
</dbReference>
<dbReference type="InterPro" id="IPR001932">
    <property type="entry name" value="PPM-type_phosphatase-like_dom"/>
</dbReference>
<keyword evidence="8" id="KW-0067">ATP-binding</keyword>
<dbReference type="PANTHER" id="PTHR43156">
    <property type="entry name" value="STAGE II SPORULATION PROTEIN E-RELATED"/>
    <property type="match status" value="1"/>
</dbReference>
<keyword evidence="19" id="KW-1185">Reference proteome</keyword>
<dbReference type="InterPro" id="IPR036457">
    <property type="entry name" value="PPM-type-like_dom_sf"/>
</dbReference>
<evidence type="ECO:0000313" key="18">
    <source>
        <dbReference type="EMBL" id="AWW35783.1"/>
    </source>
</evidence>
<dbReference type="SUPFAM" id="SSF81606">
    <property type="entry name" value="PP2C-like"/>
    <property type="match status" value="1"/>
</dbReference>
<evidence type="ECO:0000256" key="7">
    <source>
        <dbReference type="ARBA" id="ARBA00022801"/>
    </source>
</evidence>
<protein>
    <recommendedName>
        <fullName evidence="1">protein-serine/threonine phosphatase</fullName>
        <ecNumber evidence="1">3.1.3.16</ecNumber>
    </recommendedName>
    <alternativeName>
        <fullName evidence="15">Protein-serine/threonine phosphatase</fullName>
    </alternativeName>
    <alternativeName>
        <fullName evidence="14">Serine/threonine-protein kinase</fullName>
    </alternativeName>
</protein>
<dbReference type="SMART" id="SM00331">
    <property type="entry name" value="PP2C_SIG"/>
    <property type="match status" value="1"/>
</dbReference>
<organism evidence="18 19">
    <name type="scientific">Streptomyces cadmiisoli</name>
    <dbReference type="NCBI Taxonomy" id="2184053"/>
    <lineage>
        <taxon>Bacteria</taxon>
        <taxon>Bacillati</taxon>
        <taxon>Actinomycetota</taxon>
        <taxon>Actinomycetes</taxon>
        <taxon>Kitasatosporales</taxon>
        <taxon>Streptomycetaceae</taxon>
        <taxon>Streptomyces</taxon>
        <taxon>Streptomyces aurantiacus group</taxon>
    </lineage>
</organism>
<dbReference type="PANTHER" id="PTHR43156:SF2">
    <property type="entry name" value="STAGE II SPORULATION PROTEIN E"/>
    <property type="match status" value="1"/>
</dbReference>
<comment type="catalytic activity">
    <reaction evidence="12">
        <text>O-phospho-L-seryl-[protein] + H2O = L-seryl-[protein] + phosphate</text>
        <dbReference type="Rhea" id="RHEA:20629"/>
        <dbReference type="Rhea" id="RHEA-COMP:9863"/>
        <dbReference type="Rhea" id="RHEA-COMP:11604"/>
        <dbReference type="ChEBI" id="CHEBI:15377"/>
        <dbReference type="ChEBI" id="CHEBI:29999"/>
        <dbReference type="ChEBI" id="CHEBI:43474"/>
        <dbReference type="ChEBI" id="CHEBI:83421"/>
        <dbReference type="EC" id="3.1.3.16"/>
    </reaction>
</comment>
<evidence type="ECO:0000259" key="16">
    <source>
        <dbReference type="SMART" id="SM00065"/>
    </source>
</evidence>
<dbReference type="InterPro" id="IPR003018">
    <property type="entry name" value="GAF"/>
</dbReference>
<dbReference type="SUPFAM" id="SSF55781">
    <property type="entry name" value="GAF domain-like"/>
    <property type="match status" value="1"/>
</dbReference>
<reference evidence="18 19" key="1">
    <citation type="journal article" date="2019" name="Int. J. Syst. Evol. Microbiol.">
        <title>Streptomyces cadmiisoli sp. nov., a novel actinomycete isolated from cadmium-contaminated soil.</title>
        <authorList>
            <person name="Li K."/>
            <person name="Tang X."/>
            <person name="Zhao J."/>
            <person name="Guo Y."/>
            <person name="Tang Y."/>
            <person name="Gao J."/>
        </authorList>
    </citation>
    <scope>NUCLEOTIDE SEQUENCE [LARGE SCALE GENOMIC DNA]</scope>
    <source>
        <strain evidence="18 19">ZFG47</strain>
    </source>
</reference>
<dbReference type="AlphaFoldDB" id="A0A2Z4IU72"/>
<keyword evidence="18" id="KW-0238">DNA-binding</keyword>
<evidence type="ECO:0000256" key="3">
    <source>
        <dbReference type="ARBA" id="ARBA00022679"/>
    </source>
</evidence>
<feature type="domain" description="PPM-type phosphatase" evidence="17">
    <location>
        <begin position="215"/>
        <end position="436"/>
    </location>
</feature>